<protein>
    <recommendedName>
        <fullName evidence="4">DUF3575 domain-containing protein</fullName>
    </recommendedName>
</protein>
<evidence type="ECO:0000256" key="1">
    <source>
        <dbReference type="SAM" id="SignalP"/>
    </source>
</evidence>
<name>A0A1B1Y953_9FLAO</name>
<dbReference type="RefSeq" id="WP_068828389.1">
    <property type="nucleotide sequence ID" value="NZ_CP014224.1"/>
</dbReference>
<organism evidence="2 3">
    <name type="scientific">Wenyingzhuangia fucanilytica</name>
    <dbReference type="NCBI Taxonomy" id="1790137"/>
    <lineage>
        <taxon>Bacteria</taxon>
        <taxon>Pseudomonadati</taxon>
        <taxon>Bacteroidota</taxon>
        <taxon>Flavobacteriia</taxon>
        <taxon>Flavobacteriales</taxon>
        <taxon>Flavobacteriaceae</taxon>
        <taxon>Wenyingzhuangia</taxon>
    </lineage>
</organism>
<dbReference type="KEGG" id="wfu:AXE80_13840"/>
<accession>A0A1B1Y953</accession>
<feature type="chain" id="PRO_5008532634" description="DUF3575 domain-containing protein" evidence="1">
    <location>
        <begin position="19"/>
        <end position="165"/>
    </location>
</feature>
<feature type="signal peptide" evidence="1">
    <location>
        <begin position="1"/>
        <end position="18"/>
    </location>
</feature>
<evidence type="ECO:0008006" key="4">
    <source>
        <dbReference type="Google" id="ProtNLM"/>
    </source>
</evidence>
<dbReference type="AlphaFoldDB" id="A0A1B1Y953"/>
<dbReference type="STRING" id="1790137.AXE80_13840"/>
<dbReference type="OrthoDB" id="768080at2"/>
<evidence type="ECO:0000313" key="3">
    <source>
        <dbReference type="Proteomes" id="UP000092967"/>
    </source>
</evidence>
<evidence type="ECO:0000313" key="2">
    <source>
        <dbReference type="EMBL" id="ANW97307.1"/>
    </source>
</evidence>
<dbReference type="EMBL" id="CP014224">
    <property type="protein sequence ID" value="ANW97307.1"/>
    <property type="molecule type" value="Genomic_DNA"/>
</dbReference>
<reference evidence="2 3" key="1">
    <citation type="submission" date="2016-02" db="EMBL/GenBank/DDBJ databases">
        <authorList>
            <person name="Wen L."/>
            <person name="He K."/>
            <person name="Yang H."/>
        </authorList>
    </citation>
    <scope>NUCLEOTIDE SEQUENCE [LARGE SCALE GENOMIC DNA]</scope>
    <source>
        <strain evidence="2 3">CZ1127</strain>
    </source>
</reference>
<proteinExistence type="predicted"/>
<keyword evidence="3" id="KW-1185">Reference proteome</keyword>
<dbReference type="Proteomes" id="UP000092967">
    <property type="component" value="Chromosome"/>
</dbReference>
<keyword evidence="1" id="KW-0732">Signal</keyword>
<gene>
    <name evidence="2" type="ORF">AXE80_13840</name>
</gene>
<sequence length="165" mass="18582">MKKVLFLFVLLSTLNITAQNSEIKVDLLDILVLRTLDVSYEHQLNDEASMGLSVFINFEPKSNNFRYNEDFQITPYFRQFLTDTGGFDVFGELFGSLNFAETKADEFGDTKNYTDFALGLGAGAKHVSRNGYVFEINAGVGRNLFNSSVSRQFVPRFGISVGKQF</sequence>